<dbReference type="InterPro" id="IPR025241">
    <property type="entry name" value="DUF4190"/>
</dbReference>
<dbReference type="RefSeq" id="WP_285853779.1">
    <property type="nucleotide sequence ID" value="NZ_JBHUDE010000151.1"/>
</dbReference>
<keyword evidence="1" id="KW-0472">Membrane</keyword>
<dbReference type="Pfam" id="PF13828">
    <property type="entry name" value="DUF4190"/>
    <property type="match status" value="1"/>
</dbReference>
<keyword evidence="1" id="KW-0812">Transmembrane</keyword>
<evidence type="ECO:0000313" key="4">
    <source>
        <dbReference type="Proteomes" id="UP001597221"/>
    </source>
</evidence>
<name>A0ABW4HW11_9BACI</name>
<proteinExistence type="predicted"/>
<feature type="transmembrane region" description="Helical" evidence="1">
    <location>
        <begin position="67"/>
        <end position="92"/>
    </location>
</feature>
<evidence type="ECO:0000256" key="1">
    <source>
        <dbReference type="SAM" id="Phobius"/>
    </source>
</evidence>
<protein>
    <submittedName>
        <fullName evidence="3">DUF4190 domain-containing protein</fullName>
    </submittedName>
</protein>
<dbReference type="EMBL" id="JBHUDE010000151">
    <property type="protein sequence ID" value="MFD1609227.1"/>
    <property type="molecule type" value="Genomic_DNA"/>
</dbReference>
<keyword evidence="4" id="KW-1185">Reference proteome</keyword>
<dbReference type="Proteomes" id="UP001597221">
    <property type="component" value="Unassembled WGS sequence"/>
</dbReference>
<gene>
    <name evidence="3" type="ORF">ACFSBH_16540</name>
</gene>
<accession>A0ABW4HW11</accession>
<comment type="caution">
    <text evidence="3">The sequence shown here is derived from an EMBL/GenBank/DDBJ whole genome shotgun (WGS) entry which is preliminary data.</text>
</comment>
<sequence>MSNLDVSYDSEIKNNKKCMAALILGIFSMITSLFGLGVIVGIIGLIFGLLGLKDVNQSNQIGKGKAIAGIICSLIGILLTVMFSIMVGNALVN</sequence>
<organism evidence="3 4">
    <name type="scientific">Oceanobacillus luteolus</name>
    <dbReference type="NCBI Taxonomy" id="1274358"/>
    <lineage>
        <taxon>Bacteria</taxon>
        <taxon>Bacillati</taxon>
        <taxon>Bacillota</taxon>
        <taxon>Bacilli</taxon>
        <taxon>Bacillales</taxon>
        <taxon>Bacillaceae</taxon>
        <taxon>Oceanobacillus</taxon>
    </lineage>
</organism>
<feature type="domain" description="DUF4190" evidence="2">
    <location>
        <begin position="20"/>
        <end position="82"/>
    </location>
</feature>
<feature type="transmembrane region" description="Helical" evidence="1">
    <location>
        <begin position="21"/>
        <end position="47"/>
    </location>
</feature>
<evidence type="ECO:0000259" key="2">
    <source>
        <dbReference type="Pfam" id="PF13828"/>
    </source>
</evidence>
<keyword evidence="1" id="KW-1133">Transmembrane helix</keyword>
<evidence type="ECO:0000313" key="3">
    <source>
        <dbReference type="EMBL" id="MFD1609227.1"/>
    </source>
</evidence>
<reference evidence="4" key="1">
    <citation type="journal article" date="2019" name="Int. J. Syst. Evol. Microbiol.">
        <title>The Global Catalogue of Microorganisms (GCM) 10K type strain sequencing project: providing services to taxonomists for standard genome sequencing and annotation.</title>
        <authorList>
            <consortium name="The Broad Institute Genomics Platform"/>
            <consortium name="The Broad Institute Genome Sequencing Center for Infectious Disease"/>
            <person name="Wu L."/>
            <person name="Ma J."/>
        </authorList>
    </citation>
    <scope>NUCLEOTIDE SEQUENCE [LARGE SCALE GENOMIC DNA]</scope>
    <source>
        <strain evidence="4">CGMCC 1.12376</strain>
    </source>
</reference>